<dbReference type="PROSITE" id="PS51257">
    <property type="entry name" value="PROKAR_LIPOPROTEIN"/>
    <property type="match status" value="1"/>
</dbReference>
<dbReference type="AlphaFoldDB" id="G7Q8Y3"/>
<keyword evidence="1" id="KW-0732">Signal</keyword>
<dbReference type="HOGENOM" id="CLU_1110045_0_0_7"/>
<proteinExistence type="predicted"/>
<accession>G7Q8Y3</accession>
<dbReference type="EMBL" id="CM001368">
    <property type="protein sequence ID" value="EHJ47469.1"/>
    <property type="molecule type" value="Genomic_DNA"/>
</dbReference>
<evidence type="ECO:0000313" key="2">
    <source>
        <dbReference type="EMBL" id="EHJ47469.1"/>
    </source>
</evidence>
<dbReference type="Proteomes" id="UP000004662">
    <property type="component" value="Chromosome"/>
</dbReference>
<dbReference type="RefSeq" id="WP_009180868.1">
    <property type="nucleotide sequence ID" value="NZ_CM001368.1"/>
</dbReference>
<name>G7Q8Y3_9BACT</name>
<sequence>MATTRFGMLAQRIFIGSLLVLAVTGCARRQPAPEAYATPAPDVARASARGYATQPAEAQRFVVTETQQRFYVDSLGRMHHIVREVTQPVGGGTVYYLENDTRPYFMDASQRLYYRDPAGGAYYIEDVMPIQPSGPVVVYPQAYPQAAYPQAYPQGYAPPYPQAYPQAAATGVDPRSGPGLYYTQPGSREAVPAGAYPMSLSPASPSQSCASQYQQCRAACEGISRSQAHTKPQCLNNCEVIRNNCH</sequence>
<feature type="chain" id="PRO_5003503472" description="Lipoprotein" evidence="1">
    <location>
        <begin position="23"/>
        <end position="246"/>
    </location>
</feature>
<evidence type="ECO:0000256" key="1">
    <source>
        <dbReference type="SAM" id="SignalP"/>
    </source>
</evidence>
<evidence type="ECO:0000313" key="3">
    <source>
        <dbReference type="Proteomes" id="UP000004662"/>
    </source>
</evidence>
<reference evidence="3" key="1">
    <citation type="journal article" date="2015" name="Genome Announc.">
        <title>High-Quality Draft Genome Sequence of Desulfovibrio carbinoliphilus FW-101-2B, an Organic Acid-Oxidizing Sulfate-Reducing Bacterium Isolated from Uranium(VI)-Contaminated Groundwater.</title>
        <authorList>
            <person name="Ramsay B.D."/>
            <person name="Hwang C."/>
            <person name="Woo H.L."/>
            <person name="Carroll S.L."/>
            <person name="Lucas S."/>
            <person name="Han J."/>
            <person name="Lapidus A.L."/>
            <person name="Cheng J.F."/>
            <person name="Goodwin L.A."/>
            <person name="Pitluck S."/>
            <person name="Peters L."/>
            <person name="Chertkov O."/>
            <person name="Held B."/>
            <person name="Detter J.C."/>
            <person name="Han C.S."/>
            <person name="Tapia R."/>
            <person name="Land M.L."/>
            <person name="Hauser L.J."/>
            <person name="Kyrpides N.C."/>
            <person name="Ivanova N.N."/>
            <person name="Mikhailova N."/>
            <person name="Pagani I."/>
            <person name="Woyke T."/>
            <person name="Arkin A.P."/>
            <person name="Dehal P."/>
            <person name="Chivian D."/>
            <person name="Criddle C.S."/>
            <person name="Wu W."/>
            <person name="Chakraborty R."/>
            <person name="Hazen T.C."/>
            <person name="Fields M.W."/>
        </authorList>
    </citation>
    <scope>NUCLEOTIDE SEQUENCE [LARGE SCALE GENOMIC DNA]</scope>
    <source>
        <strain evidence="3">FW-101-2B</strain>
    </source>
</reference>
<dbReference type="OrthoDB" id="5459104at2"/>
<gene>
    <name evidence="2" type="ORF">DFW101_1461</name>
</gene>
<protein>
    <recommendedName>
        <fullName evidence="4">Lipoprotein</fullName>
    </recommendedName>
</protein>
<keyword evidence="3" id="KW-1185">Reference proteome</keyword>
<feature type="signal peptide" evidence="1">
    <location>
        <begin position="1"/>
        <end position="22"/>
    </location>
</feature>
<evidence type="ECO:0008006" key="4">
    <source>
        <dbReference type="Google" id="ProtNLM"/>
    </source>
</evidence>
<dbReference type="STRING" id="694327.DFW101_1461"/>
<dbReference type="eggNOG" id="ENOG5030TIP">
    <property type="taxonomic scope" value="Bacteria"/>
</dbReference>
<organism evidence="2 3">
    <name type="scientific">Solidesulfovibrio carbinoliphilus subsp. oakridgensis</name>
    <dbReference type="NCBI Taxonomy" id="694327"/>
    <lineage>
        <taxon>Bacteria</taxon>
        <taxon>Pseudomonadati</taxon>
        <taxon>Thermodesulfobacteriota</taxon>
        <taxon>Desulfovibrionia</taxon>
        <taxon>Desulfovibrionales</taxon>
        <taxon>Desulfovibrionaceae</taxon>
        <taxon>Solidesulfovibrio</taxon>
    </lineage>
</organism>